<dbReference type="PANTHER" id="PTHR42796:SF4">
    <property type="entry name" value="FUMARYLACETOACETATE HYDROLASE DOMAIN-CONTAINING PROTEIN 2A"/>
    <property type="match status" value="1"/>
</dbReference>
<evidence type="ECO:0000256" key="1">
    <source>
        <dbReference type="ARBA" id="ARBA00010211"/>
    </source>
</evidence>
<proteinExistence type="inferred from homology"/>
<protein>
    <submittedName>
        <fullName evidence="5">DUF2437 domain-containing protein</fullName>
    </submittedName>
</protein>
<dbReference type="RefSeq" id="WP_154543446.1">
    <property type="nucleotide sequence ID" value="NZ_VULO01000003.1"/>
</dbReference>
<dbReference type="GO" id="GO:0046872">
    <property type="term" value="F:metal ion binding"/>
    <property type="evidence" value="ECO:0007669"/>
    <property type="project" value="UniProtKB-KW"/>
</dbReference>
<feature type="domain" description="Fumarylacetoacetase-like C-terminal" evidence="3">
    <location>
        <begin position="59"/>
        <end position="256"/>
    </location>
</feature>
<dbReference type="InterPro" id="IPR011234">
    <property type="entry name" value="Fumarylacetoacetase-like_C"/>
</dbReference>
<dbReference type="EMBL" id="VULO01000003">
    <property type="protein sequence ID" value="MSS83724.1"/>
    <property type="molecule type" value="Genomic_DNA"/>
</dbReference>
<dbReference type="InterPro" id="IPR018833">
    <property type="entry name" value="Rv2993c-like_N"/>
</dbReference>
<dbReference type="SUPFAM" id="SSF56529">
    <property type="entry name" value="FAH"/>
    <property type="match status" value="1"/>
</dbReference>
<keyword evidence="2" id="KW-0479">Metal-binding</keyword>
<dbReference type="Gene3D" id="2.30.30.370">
    <property type="entry name" value="FAH"/>
    <property type="match status" value="1"/>
</dbReference>
<dbReference type="Gene3D" id="3.90.850.10">
    <property type="entry name" value="Fumarylacetoacetase-like, C-terminal domain"/>
    <property type="match status" value="1"/>
</dbReference>
<organism evidence="5 6">
    <name type="scientific">Scrofimicrobium canadense</name>
    <dbReference type="NCBI Taxonomy" id="2652290"/>
    <lineage>
        <taxon>Bacteria</taxon>
        <taxon>Bacillati</taxon>
        <taxon>Actinomycetota</taxon>
        <taxon>Actinomycetes</taxon>
        <taxon>Actinomycetales</taxon>
        <taxon>Actinomycetaceae</taxon>
        <taxon>Scrofimicrobium</taxon>
    </lineage>
</organism>
<dbReference type="Proteomes" id="UP000470875">
    <property type="component" value="Unassembled WGS sequence"/>
</dbReference>
<name>A0A6N7VPQ2_9ACTO</name>
<dbReference type="GO" id="GO:0016853">
    <property type="term" value="F:isomerase activity"/>
    <property type="evidence" value="ECO:0007669"/>
    <property type="project" value="UniProtKB-ARBA"/>
</dbReference>
<dbReference type="InterPro" id="IPR051121">
    <property type="entry name" value="FAH"/>
</dbReference>
<evidence type="ECO:0000313" key="6">
    <source>
        <dbReference type="Proteomes" id="UP000470875"/>
    </source>
</evidence>
<keyword evidence="6" id="KW-1185">Reference proteome</keyword>
<accession>A0A6N7VPQ2</accession>
<dbReference type="AlphaFoldDB" id="A0A6N7VPQ2"/>
<comment type="similarity">
    <text evidence="1">Belongs to the FAH family.</text>
</comment>
<comment type="caution">
    <text evidence="5">The sequence shown here is derived from an EMBL/GenBank/DDBJ whole genome shotgun (WGS) entry which is preliminary data.</text>
</comment>
<evidence type="ECO:0000313" key="5">
    <source>
        <dbReference type="EMBL" id="MSS83724.1"/>
    </source>
</evidence>
<dbReference type="FunFam" id="3.90.850.10:FF:000002">
    <property type="entry name" value="2-hydroxyhepta-2,4-diene-1,7-dioate isomerase"/>
    <property type="match status" value="1"/>
</dbReference>
<dbReference type="GO" id="GO:0019752">
    <property type="term" value="P:carboxylic acid metabolic process"/>
    <property type="evidence" value="ECO:0007669"/>
    <property type="project" value="UniProtKB-ARBA"/>
</dbReference>
<gene>
    <name evidence="5" type="ORF">FYJ24_02905</name>
</gene>
<evidence type="ECO:0000259" key="4">
    <source>
        <dbReference type="Pfam" id="PF10370"/>
    </source>
</evidence>
<dbReference type="PANTHER" id="PTHR42796">
    <property type="entry name" value="FUMARYLACETOACETATE HYDROLASE DOMAIN-CONTAINING PROTEIN 2A-RELATED"/>
    <property type="match status" value="1"/>
</dbReference>
<sequence length="258" mass="28165">MRIVRFSSGGDPKYGIVKDDSTRIFVLRGDPIFSEVKLSGEVFELDEVRLLSPVIPRSKVVCVGKNYRDHAAEMDSEVPSEPLLFIKPNTSVIGPDDPIVLPNWSHHVDHEAELAVVIKTLAKNVAVEDVDDVIFGYTVANDVTARDIQKKDGQWTRAKGFDTSCPLGPWIVVDPELNIDDLRVTASVDGDLRQSESTSKMIFPVRELVSFISHVFTLLPGDVILTGTPAGVGPIQPGDRVDVAVSGIGTLSNPVVRR</sequence>
<evidence type="ECO:0000259" key="3">
    <source>
        <dbReference type="Pfam" id="PF01557"/>
    </source>
</evidence>
<evidence type="ECO:0000256" key="2">
    <source>
        <dbReference type="ARBA" id="ARBA00022723"/>
    </source>
</evidence>
<reference evidence="5 6" key="1">
    <citation type="submission" date="2019-08" db="EMBL/GenBank/DDBJ databases">
        <title>In-depth cultivation of the pig gut microbiome towards novel bacterial diversity and tailored functional studies.</title>
        <authorList>
            <person name="Wylensek D."/>
            <person name="Hitch T.C.A."/>
            <person name="Clavel T."/>
        </authorList>
    </citation>
    <scope>NUCLEOTIDE SEQUENCE [LARGE SCALE GENOMIC DNA]</scope>
    <source>
        <strain evidence="5 6">WB03_NA08</strain>
    </source>
</reference>
<dbReference type="InterPro" id="IPR036663">
    <property type="entry name" value="Fumarylacetoacetase_C_sf"/>
</dbReference>
<dbReference type="Pfam" id="PF10370">
    <property type="entry name" value="Rv2993c-like_N"/>
    <property type="match status" value="1"/>
</dbReference>
<feature type="domain" description="Rv2993c-like N-terminal" evidence="4">
    <location>
        <begin position="1"/>
        <end position="53"/>
    </location>
</feature>
<dbReference type="Pfam" id="PF01557">
    <property type="entry name" value="FAA_hydrolase"/>
    <property type="match status" value="1"/>
</dbReference>